<dbReference type="Gene3D" id="3.40.720.10">
    <property type="entry name" value="Alkaline Phosphatase, subunit A"/>
    <property type="match status" value="1"/>
</dbReference>
<dbReference type="PROSITE" id="PS00523">
    <property type="entry name" value="SULFATASE_1"/>
    <property type="match status" value="1"/>
</dbReference>
<name>R7TG02_CAPTE</name>
<protein>
    <recommendedName>
        <fullName evidence="8">Sulfatase N-terminal domain-containing protein</fullName>
    </recommendedName>
</protein>
<dbReference type="STRING" id="283909.R7TG02"/>
<dbReference type="OrthoDB" id="186522at2759"/>
<dbReference type="AlphaFoldDB" id="R7TG02"/>
<dbReference type="SUPFAM" id="SSF53649">
    <property type="entry name" value="Alkaline phosphatase-like"/>
    <property type="match status" value="1"/>
</dbReference>
<accession>R7TG02</accession>
<evidence type="ECO:0000313" key="11">
    <source>
        <dbReference type="Proteomes" id="UP000014760"/>
    </source>
</evidence>
<evidence type="ECO:0000256" key="7">
    <source>
        <dbReference type="SAM" id="SignalP"/>
    </source>
</evidence>
<dbReference type="EMBL" id="KB310915">
    <property type="protein sequence ID" value="ELT90471.1"/>
    <property type="molecule type" value="Genomic_DNA"/>
</dbReference>
<keyword evidence="4 7" id="KW-0732">Signal</keyword>
<evidence type="ECO:0000256" key="2">
    <source>
        <dbReference type="ARBA" id="ARBA00008779"/>
    </source>
</evidence>
<reference evidence="9 11" key="2">
    <citation type="journal article" date="2013" name="Nature">
        <title>Insights into bilaterian evolution from three spiralian genomes.</title>
        <authorList>
            <person name="Simakov O."/>
            <person name="Marletaz F."/>
            <person name="Cho S.J."/>
            <person name="Edsinger-Gonzales E."/>
            <person name="Havlak P."/>
            <person name="Hellsten U."/>
            <person name="Kuo D.H."/>
            <person name="Larsson T."/>
            <person name="Lv J."/>
            <person name="Arendt D."/>
            <person name="Savage R."/>
            <person name="Osoegawa K."/>
            <person name="de Jong P."/>
            <person name="Grimwood J."/>
            <person name="Chapman J.A."/>
            <person name="Shapiro H."/>
            <person name="Aerts A."/>
            <person name="Otillar R.P."/>
            <person name="Terry A.Y."/>
            <person name="Boore J.L."/>
            <person name="Grigoriev I.V."/>
            <person name="Lindberg D.R."/>
            <person name="Seaver E.C."/>
            <person name="Weisblat D.A."/>
            <person name="Putnam N.H."/>
            <person name="Rokhsar D.S."/>
        </authorList>
    </citation>
    <scope>NUCLEOTIDE SEQUENCE</scope>
    <source>
        <strain evidence="9 11">I ESC-2004</strain>
    </source>
</reference>
<reference evidence="11" key="1">
    <citation type="submission" date="2012-12" db="EMBL/GenBank/DDBJ databases">
        <authorList>
            <person name="Hellsten U."/>
            <person name="Grimwood J."/>
            <person name="Chapman J.A."/>
            <person name="Shapiro H."/>
            <person name="Aerts A."/>
            <person name="Otillar R.P."/>
            <person name="Terry A.Y."/>
            <person name="Boore J.L."/>
            <person name="Simakov O."/>
            <person name="Marletaz F."/>
            <person name="Cho S.-J."/>
            <person name="Edsinger-Gonzales E."/>
            <person name="Havlak P."/>
            <person name="Kuo D.-H."/>
            <person name="Larsson T."/>
            <person name="Lv J."/>
            <person name="Arendt D."/>
            <person name="Savage R."/>
            <person name="Osoegawa K."/>
            <person name="de Jong P."/>
            <person name="Lindberg D.R."/>
            <person name="Seaver E.C."/>
            <person name="Weisblat D.A."/>
            <person name="Putnam N.H."/>
            <person name="Grigoriev I.V."/>
            <person name="Rokhsar D.S."/>
        </authorList>
    </citation>
    <scope>NUCLEOTIDE SEQUENCE</scope>
    <source>
        <strain evidence="11">I ESC-2004</strain>
    </source>
</reference>
<evidence type="ECO:0000256" key="1">
    <source>
        <dbReference type="ARBA" id="ARBA00001913"/>
    </source>
</evidence>
<dbReference type="InterPro" id="IPR035874">
    <property type="entry name" value="IDS"/>
</dbReference>
<keyword evidence="5" id="KW-0378">Hydrolase</keyword>
<dbReference type="Proteomes" id="UP000014760">
    <property type="component" value="Unassembled WGS sequence"/>
</dbReference>
<dbReference type="OMA" id="DEQMPDH"/>
<dbReference type="InterPro" id="IPR024607">
    <property type="entry name" value="Sulfatase_CS"/>
</dbReference>
<evidence type="ECO:0000259" key="8">
    <source>
        <dbReference type="Pfam" id="PF00884"/>
    </source>
</evidence>
<dbReference type="GO" id="GO:0046872">
    <property type="term" value="F:metal ion binding"/>
    <property type="evidence" value="ECO:0007669"/>
    <property type="project" value="UniProtKB-KW"/>
</dbReference>
<dbReference type="EMBL" id="AMQN01003104">
    <property type="status" value="NOT_ANNOTATED_CDS"/>
    <property type="molecule type" value="Genomic_DNA"/>
</dbReference>
<evidence type="ECO:0000256" key="6">
    <source>
        <dbReference type="ARBA" id="ARBA00022837"/>
    </source>
</evidence>
<keyword evidence="11" id="KW-1185">Reference proteome</keyword>
<organism evidence="9">
    <name type="scientific">Capitella teleta</name>
    <name type="common">Polychaete worm</name>
    <dbReference type="NCBI Taxonomy" id="283909"/>
    <lineage>
        <taxon>Eukaryota</taxon>
        <taxon>Metazoa</taxon>
        <taxon>Spiralia</taxon>
        <taxon>Lophotrochozoa</taxon>
        <taxon>Annelida</taxon>
        <taxon>Polychaeta</taxon>
        <taxon>Sedentaria</taxon>
        <taxon>Scolecida</taxon>
        <taxon>Capitellidae</taxon>
        <taxon>Capitella</taxon>
    </lineage>
</organism>
<proteinExistence type="inferred from homology"/>
<comment type="similarity">
    <text evidence="2">Belongs to the sulfatase family.</text>
</comment>
<feature type="chain" id="PRO_5008786969" description="Sulfatase N-terminal domain-containing protein" evidence="7">
    <location>
        <begin position="21"/>
        <end position="503"/>
    </location>
</feature>
<feature type="signal peptide" evidence="7">
    <location>
        <begin position="1"/>
        <end position="20"/>
    </location>
</feature>
<dbReference type="GO" id="GO:0005737">
    <property type="term" value="C:cytoplasm"/>
    <property type="evidence" value="ECO:0007669"/>
    <property type="project" value="TreeGrafter"/>
</dbReference>
<gene>
    <name evidence="9" type="ORF">CAPTEDRAFT_197493</name>
</gene>
<dbReference type="GO" id="GO:0004423">
    <property type="term" value="F:iduronate-2-sulfatase activity"/>
    <property type="evidence" value="ECO:0007669"/>
    <property type="project" value="InterPro"/>
</dbReference>
<dbReference type="InterPro" id="IPR000917">
    <property type="entry name" value="Sulfatase_N"/>
</dbReference>
<reference evidence="10" key="3">
    <citation type="submission" date="2015-06" db="UniProtKB">
        <authorList>
            <consortium name="EnsemblMetazoa"/>
        </authorList>
    </citation>
    <scope>IDENTIFICATION</scope>
</reference>
<dbReference type="Pfam" id="PF00884">
    <property type="entry name" value="Sulfatase"/>
    <property type="match status" value="1"/>
</dbReference>
<feature type="domain" description="Sulfatase N-terminal" evidence="8">
    <location>
        <begin position="22"/>
        <end position="371"/>
    </location>
</feature>
<dbReference type="EnsemblMetazoa" id="CapteT197493">
    <property type="protein sequence ID" value="CapteP197493"/>
    <property type="gene ID" value="CapteG197493"/>
</dbReference>
<dbReference type="HOGENOM" id="CLU_006332_9_0_1"/>
<evidence type="ECO:0000256" key="3">
    <source>
        <dbReference type="ARBA" id="ARBA00022723"/>
    </source>
</evidence>
<dbReference type="PANTHER" id="PTHR45953">
    <property type="entry name" value="IDURONATE 2-SULFATASE"/>
    <property type="match status" value="1"/>
</dbReference>
<evidence type="ECO:0000313" key="9">
    <source>
        <dbReference type="EMBL" id="ELT90471.1"/>
    </source>
</evidence>
<keyword evidence="3" id="KW-0479">Metal-binding</keyword>
<keyword evidence="6" id="KW-0106">Calcium</keyword>
<dbReference type="PANTHER" id="PTHR45953:SF1">
    <property type="entry name" value="IDURONATE 2-SULFATASE"/>
    <property type="match status" value="1"/>
</dbReference>
<dbReference type="InterPro" id="IPR017850">
    <property type="entry name" value="Alkaline_phosphatase_core_sf"/>
</dbReference>
<evidence type="ECO:0000256" key="5">
    <source>
        <dbReference type="ARBA" id="ARBA00022801"/>
    </source>
</evidence>
<comment type="cofactor">
    <cofactor evidence="1">
        <name>Ca(2+)</name>
        <dbReference type="ChEBI" id="CHEBI:29108"/>
    </cofactor>
</comment>
<evidence type="ECO:0000256" key="4">
    <source>
        <dbReference type="ARBA" id="ARBA00022729"/>
    </source>
</evidence>
<dbReference type="CDD" id="cd16030">
    <property type="entry name" value="iduronate-2-sulfatase"/>
    <property type="match status" value="1"/>
</dbReference>
<sequence length="503" mass="56734">MRANLLLLIPFGLCSQLCSARKNVLLIIVDDLRPEIGVYQDESNQYFSGIKTPNMDALAARSFVAKRAHVQQAVCSPSRASFLTGRRPDTTKTYRVAENFRHLGGNFTSLPQYFKQKGYATAGFGKVFHNAKNSEDIDEISWTEPYFKTMNKDKWKSKVSWKAASATKRLKYPLPDETIATAAVETINRLASKNNAKPFMLAVGFTKPHLPFIFPEEMFDLYPKTSINLPNNPYVPSNMPSRYAWSRWAELRKYQDIKGATGLMNDTLPDDLVKQLRRAYFSCVSFTDMQIGRVLQAVSEQGLNDDTIIALIGDHGYLLGEHGAWAKHSNFGLATRAPFMVSVPGLTDDSIISNEMVEFVDLFPTLVEAAGLGGLEVCPDDSTDIPLCVEGSSLMPLITNNASVPWKDIAFSQYPRTRRSTKKGVMGYSMTTQQYRYTEWKKFIPTTNEPRWNVNYSIELYDLTSDPDENHNVAEDSAYLEIRRDLQEKLRAGWRAVYPGGIK</sequence>
<evidence type="ECO:0000313" key="10">
    <source>
        <dbReference type="EnsemblMetazoa" id="CapteP197493"/>
    </source>
</evidence>